<evidence type="ECO:0000256" key="1">
    <source>
        <dbReference type="SAM" id="Phobius"/>
    </source>
</evidence>
<name>A0A5C8V958_9FLAO</name>
<organism evidence="2 3">
    <name type="scientific">Flagellimonas hymeniacidonis</name>
    <dbReference type="NCBI Taxonomy" id="2603628"/>
    <lineage>
        <taxon>Bacteria</taxon>
        <taxon>Pseudomonadati</taxon>
        <taxon>Bacteroidota</taxon>
        <taxon>Flavobacteriia</taxon>
        <taxon>Flavobacteriales</taxon>
        <taxon>Flavobacteriaceae</taxon>
        <taxon>Flagellimonas</taxon>
    </lineage>
</organism>
<reference evidence="2 3" key="1">
    <citation type="submission" date="2019-08" db="EMBL/GenBank/DDBJ databases">
        <title>Professor.</title>
        <authorList>
            <person name="Park J.S."/>
        </authorList>
    </citation>
    <scope>NUCLEOTIDE SEQUENCE [LARGE SCALE GENOMIC DNA]</scope>
    <source>
        <strain evidence="2 3">176CP5-101</strain>
    </source>
</reference>
<protein>
    <recommendedName>
        <fullName evidence="4">Conjugal transfer protein TraK</fullName>
    </recommendedName>
</protein>
<evidence type="ECO:0008006" key="4">
    <source>
        <dbReference type="Google" id="ProtNLM"/>
    </source>
</evidence>
<evidence type="ECO:0000313" key="2">
    <source>
        <dbReference type="EMBL" id="TXN37709.1"/>
    </source>
</evidence>
<keyword evidence="1" id="KW-0812">Transmembrane</keyword>
<gene>
    <name evidence="2" type="ORF">FVB32_05320</name>
</gene>
<comment type="caution">
    <text evidence="2">The sequence shown here is derived from an EMBL/GenBank/DDBJ whole genome shotgun (WGS) entry which is preliminary data.</text>
</comment>
<keyword evidence="1" id="KW-1133">Transmembrane helix</keyword>
<feature type="transmembrane region" description="Helical" evidence="1">
    <location>
        <begin position="17"/>
        <end position="37"/>
    </location>
</feature>
<accession>A0A5C8V958</accession>
<keyword evidence="3" id="KW-1185">Reference proteome</keyword>
<proteinExistence type="predicted"/>
<sequence>MEVVKTDIYKQLKRNNLIVWAVVICCGLISVFAIWTARQASVNADRFIYSISSNDKLLPLELIEAKEVQTIFKKSHVKLFLENFYAYDQWNYKDRIEKALWLIDSEDGKKLYEYYRQQGHYNSMIQSTSSQTIFDIQPVFDNQDNFKVQATIEINHSKQDQPKRYVLTARGKLDQVSQNYPLNPYGYLILDFKELTLKEIKDE</sequence>
<dbReference type="Proteomes" id="UP000321456">
    <property type="component" value="Unassembled WGS sequence"/>
</dbReference>
<keyword evidence="1" id="KW-0472">Membrane</keyword>
<evidence type="ECO:0000313" key="3">
    <source>
        <dbReference type="Proteomes" id="UP000321456"/>
    </source>
</evidence>
<dbReference type="RefSeq" id="WP_147741891.1">
    <property type="nucleotide sequence ID" value="NZ_VRUR01000001.1"/>
</dbReference>
<dbReference type="EMBL" id="VRUR01000001">
    <property type="protein sequence ID" value="TXN37709.1"/>
    <property type="molecule type" value="Genomic_DNA"/>
</dbReference>
<dbReference type="AlphaFoldDB" id="A0A5C8V958"/>